<sequence>MDSSSIIPSSPHNLSPHVLLLALPALGHVNALFHLAKLLSFKGVAITYVCAHHCISILERELHAANSSANALIRLVGLPERVSLGDGHIASSKVFFEVVCGMKDDFMQLVKQQLQIAGGERETQASFAAPSAILSDNFIFWARDVAIAFNLAHYVFFPFSASPLTVMLSLPLLISQGHVPLKSAAEPQLITLPSLPPLWNKDLPTCLHEVDGKAELEWKLTCGFNLIKASTILINTSYEMEANAIEALQSKDGSHQTKQKVLTVGPVLPRDFPNDHRLHSESENPGHTECSRWLNSKNVGSVLYVSFGSIYSLGMEEITELALGLEASSYAFLWVLRQPRSASSKNNNSLLSDLLPEGFQSRLKDRCFISSGWAPQLFILSHPSVGAFLTHCGWNSILESISFGVPLIACPKFAEQHLNCRLIVDQLKIGIELSKDHRGFPSREELETTTRLLMEGEGGRGVKKNVAALKDIIRKSVKKGGSSYENVEAFVHEIFQLSATHSKDESHANKNISSTGID</sequence>
<dbReference type="Proteomes" id="UP001162992">
    <property type="component" value="Chromosome 14"/>
</dbReference>
<comment type="caution">
    <text evidence="1">The sequence shown here is derived from an EMBL/GenBank/DDBJ whole genome shotgun (WGS) entry which is preliminary data.</text>
</comment>
<organism evidence="1 2">
    <name type="scientific">Diphasiastrum complanatum</name>
    <name type="common">Issler's clubmoss</name>
    <name type="synonym">Lycopodium complanatum</name>
    <dbReference type="NCBI Taxonomy" id="34168"/>
    <lineage>
        <taxon>Eukaryota</taxon>
        <taxon>Viridiplantae</taxon>
        <taxon>Streptophyta</taxon>
        <taxon>Embryophyta</taxon>
        <taxon>Tracheophyta</taxon>
        <taxon>Lycopodiopsida</taxon>
        <taxon>Lycopodiales</taxon>
        <taxon>Lycopodiaceae</taxon>
        <taxon>Lycopodioideae</taxon>
        <taxon>Diphasiastrum</taxon>
    </lineage>
</organism>
<protein>
    <submittedName>
        <fullName evidence="1">Uncharacterized protein</fullName>
    </submittedName>
</protein>
<accession>A0ACC2BLJ0</accession>
<reference evidence="2" key="1">
    <citation type="journal article" date="2024" name="Proc. Natl. Acad. Sci. U.S.A.">
        <title>Extraordinary preservation of gene collinearity over three hundred million years revealed in homosporous lycophytes.</title>
        <authorList>
            <person name="Li C."/>
            <person name="Wickell D."/>
            <person name="Kuo L.Y."/>
            <person name="Chen X."/>
            <person name="Nie B."/>
            <person name="Liao X."/>
            <person name="Peng D."/>
            <person name="Ji J."/>
            <person name="Jenkins J."/>
            <person name="Williams M."/>
            <person name="Shu S."/>
            <person name="Plott C."/>
            <person name="Barry K."/>
            <person name="Rajasekar S."/>
            <person name="Grimwood J."/>
            <person name="Han X."/>
            <person name="Sun S."/>
            <person name="Hou Z."/>
            <person name="He W."/>
            <person name="Dai G."/>
            <person name="Sun C."/>
            <person name="Schmutz J."/>
            <person name="Leebens-Mack J.H."/>
            <person name="Li F.W."/>
            <person name="Wang L."/>
        </authorList>
    </citation>
    <scope>NUCLEOTIDE SEQUENCE [LARGE SCALE GENOMIC DNA]</scope>
    <source>
        <strain evidence="2">cv. PW_Plant_1</strain>
    </source>
</reference>
<dbReference type="EMBL" id="CM055105">
    <property type="protein sequence ID" value="KAJ7530599.1"/>
    <property type="molecule type" value="Genomic_DNA"/>
</dbReference>
<name>A0ACC2BLJ0_DIPCM</name>
<gene>
    <name evidence="1" type="ORF">O6H91_14G009600</name>
</gene>
<proteinExistence type="predicted"/>
<evidence type="ECO:0000313" key="1">
    <source>
        <dbReference type="EMBL" id="KAJ7530599.1"/>
    </source>
</evidence>
<evidence type="ECO:0000313" key="2">
    <source>
        <dbReference type="Proteomes" id="UP001162992"/>
    </source>
</evidence>
<keyword evidence="2" id="KW-1185">Reference proteome</keyword>